<dbReference type="InterPro" id="IPR013785">
    <property type="entry name" value="Aldolase_TIM"/>
</dbReference>
<dbReference type="OrthoDB" id="9777636at2"/>
<proteinExistence type="predicted"/>
<feature type="domain" description="Radical SAM core" evidence="6">
    <location>
        <begin position="17"/>
        <end position="247"/>
    </location>
</feature>
<dbReference type="InterPro" id="IPR058240">
    <property type="entry name" value="rSAM_sf"/>
</dbReference>
<dbReference type="EMBL" id="AAWL01000014">
    <property type="protein sequence ID" value="EAX47137.1"/>
    <property type="molecule type" value="Genomic_DNA"/>
</dbReference>
<evidence type="ECO:0000259" key="6">
    <source>
        <dbReference type="PROSITE" id="PS51918"/>
    </source>
</evidence>
<name>A1HS72_9FIRM</name>
<dbReference type="AlphaFoldDB" id="A1HS72"/>
<dbReference type="SFLD" id="SFLDG01095">
    <property type="entry name" value="Uncharacterised_Radical_SAM_Su"/>
    <property type="match status" value="1"/>
</dbReference>
<dbReference type="GO" id="GO:0051536">
    <property type="term" value="F:iron-sulfur cluster binding"/>
    <property type="evidence" value="ECO:0007669"/>
    <property type="project" value="UniProtKB-KW"/>
</dbReference>
<reference evidence="7 8" key="1">
    <citation type="submission" date="2007-01" db="EMBL/GenBank/DDBJ databases">
        <title>Annotation of the draft genome assembly of Thermosinus carboxydivorans Nor1.</title>
        <authorList>
            <consortium name="US DOE Joint Genome Institute (JGI-ORNL)"/>
            <person name="Larimer F."/>
            <person name="Land M."/>
            <person name="Hauser L."/>
        </authorList>
    </citation>
    <scope>NUCLEOTIDE SEQUENCE [LARGE SCALE GENOMIC DNA]</scope>
    <source>
        <strain evidence="7 8">Nor1</strain>
    </source>
</reference>
<evidence type="ECO:0000313" key="7">
    <source>
        <dbReference type="EMBL" id="EAX47137.1"/>
    </source>
</evidence>
<dbReference type="RefSeq" id="WP_007289877.1">
    <property type="nucleotide sequence ID" value="NZ_AAWL01000014.1"/>
</dbReference>
<organism evidence="7 8">
    <name type="scientific">Thermosinus carboxydivorans Nor1</name>
    <dbReference type="NCBI Taxonomy" id="401526"/>
    <lineage>
        <taxon>Bacteria</taxon>
        <taxon>Bacillati</taxon>
        <taxon>Bacillota</taxon>
        <taxon>Negativicutes</taxon>
        <taxon>Selenomonadales</taxon>
        <taxon>Sporomusaceae</taxon>
        <taxon>Thermosinus</taxon>
    </lineage>
</organism>
<dbReference type="PANTHER" id="PTHR43409:SF4">
    <property type="entry name" value="RADICAL SAM SUPERFAMILY PROTEIN"/>
    <property type="match status" value="1"/>
</dbReference>
<gene>
    <name evidence="7" type="ORF">TcarDRAFT_0645</name>
</gene>
<dbReference type="SFLD" id="SFLDG01082">
    <property type="entry name" value="B12-binding_domain_containing"/>
    <property type="match status" value="1"/>
</dbReference>
<dbReference type="Proteomes" id="UP000005139">
    <property type="component" value="Unassembled WGS sequence"/>
</dbReference>
<evidence type="ECO:0000256" key="5">
    <source>
        <dbReference type="ARBA" id="ARBA00023014"/>
    </source>
</evidence>
<dbReference type="SFLD" id="SFLDS00029">
    <property type="entry name" value="Radical_SAM"/>
    <property type="match status" value="1"/>
</dbReference>
<dbReference type="SUPFAM" id="SSF102114">
    <property type="entry name" value="Radical SAM enzymes"/>
    <property type="match status" value="1"/>
</dbReference>
<dbReference type="GO" id="GO:0046872">
    <property type="term" value="F:metal ion binding"/>
    <property type="evidence" value="ECO:0007669"/>
    <property type="project" value="UniProtKB-KW"/>
</dbReference>
<evidence type="ECO:0000256" key="2">
    <source>
        <dbReference type="ARBA" id="ARBA00022691"/>
    </source>
</evidence>
<keyword evidence="2" id="KW-0949">S-adenosyl-L-methionine</keyword>
<dbReference type="InterPro" id="IPR007197">
    <property type="entry name" value="rSAM"/>
</dbReference>
<dbReference type="PROSITE" id="PS51918">
    <property type="entry name" value="RADICAL_SAM"/>
    <property type="match status" value="1"/>
</dbReference>
<dbReference type="GO" id="GO:0003824">
    <property type="term" value="F:catalytic activity"/>
    <property type="evidence" value="ECO:0007669"/>
    <property type="project" value="InterPro"/>
</dbReference>
<dbReference type="CDD" id="cd01335">
    <property type="entry name" value="Radical_SAM"/>
    <property type="match status" value="1"/>
</dbReference>
<dbReference type="PANTHER" id="PTHR43409">
    <property type="entry name" value="ANAEROBIC MAGNESIUM-PROTOPORPHYRIN IX MONOMETHYL ESTER CYCLASE-RELATED"/>
    <property type="match status" value="1"/>
</dbReference>
<keyword evidence="5" id="KW-0411">Iron-sulfur</keyword>
<dbReference type="Pfam" id="PF04055">
    <property type="entry name" value="Radical_SAM"/>
    <property type="match status" value="1"/>
</dbReference>
<comment type="cofactor">
    <cofactor evidence="1">
        <name>[4Fe-4S] cluster</name>
        <dbReference type="ChEBI" id="CHEBI:49883"/>
    </cofactor>
</comment>
<keyword evidence="3" id="KW-0479">Metal-binding</keyword>
<evidence type="ECO:0000256" key="4">
    <source>
        <dbReference type="ARBA" id="ARBA00023004"/>
    </source>
</evidence>
<protein>
    <submittedName>
        <fullName evidence="7">Radical SAM domain protein</fullName>
    </submittedName>
</protein>
<evidence type="ECO:0000256" key="3">
    <source>
        <dbReference type="ARBA" id="ARBA00022723"/>
    </source>
</evidence>
<evidence type="ECO:0000313" key="8">
    <source>
        <dbReference type="Proteomes" id="UP000005139"/>
    </source>
</evidence>
<keyword evidence="4" id="KW-0408">Iron</keyword>
<accession>A1HS72</accession>
<dbReference type="InterPro" id="IPR051198">
    <property type="entry name" value="BchE-like"/>
</dbReference>
<comment type="caution">
    <text evidence="7">The sequence shown here is derived from an EMBL/GenBank/DDBJ whole genome shotgun (WGS) entry which is preliminary data.</text>
</comment>
<sequence length="299" mass="33129">MFFDYFDDAEGMVFRPPSEAKSLILRVTIGCSHNACTFCSMYRDVRFRARPLEEIAALITKAARYYPDVRRVFLADGNALVLATDKLLAIMNMLKNAFPKLSRITIYGGPRDILRKTPEELAALRQAGLAIIYLGIESGDDAVLAKVNKGVTAAEMVAAGRKVLDAGIKLSTMVILGLGGRERTEEHALHTAEVVSAINPTMLSALTLMLHKGTPLRQAAEQGEFQPLSPYEFLVELRQMLKHITLSEPCLFRSNHVSNLLPLAGTLPQDKEQLLADIDEVLTHFKDKRTPTFNDEGPF</sequence>
<dbReference type="Gene3D" id="3.20.20.70">
    <property type="entry name" value="Aldolase class I"/>
    <property type="match status" value="1"/>
</dbReference>
<dbReference type="InterPro" id="IPR006638">
    <property type="entry name" value="Elp3/MiaA/NifB-like_rSAM"/>
</dbReference>
<dbReference type="eggNOG" id="COG1032">
    <property type="taxonomic scope" value="Bacteria"/>
</dbReference>
<evidence type="ECO:0000256" key="1">
    <source>
        <dbReference type="ARBA" id="ARBA00001966"/>
    </source>
</evidence>
<keyword evidence="8" id="KW-1185">Reference proteome</keyword>
<reference evidence="7 8" key="2">
    <citation type="submission" date="2007-01" db="EMBL/GenBank/DDBJ databases">
        <title>Sequencing of the draft genome and assembly of Thermosinus carboxydivorans Nor1.</title>
        <authorList>
            <consortium name="US DOE Joint Genome Institute (JGI-PGF)"/>
            <person name="Copeland A."/>
            <person name="Lucas S."/>
            <person name="Lapidus A."/>
            <person name="Barry K."/>
            <person name="Glavina del Rio T."/>
            <person name="Dalin E."/>
            <person name="Tice H."/>
            <person name="Bruce D."/>
            <person name="Pitluck S."/>
            <person name="Richardson P."/>
        </authorList>
    </citation>
    <scope>NUCLEOTIDE SEQUENCE [LARGE SCALE GENOMIC DNA]</scope>
    <source>
        <strain evidence="7 8">Nor1</strain>
    </source>
</reference>
<dbReference type="SMART" id="SM00729">
    <property type="entry name" value="Elp3"/>
    <property type="match status" value="1"/>
</dbReference>